<evidence type="ECO:0000313" key="2">
    <source>
        <dbReference type="EMBL" id="MCY0146649.1"/>
    </source>
</evidence>
<dbReference type="EMBL" id="JAOVZR010000001">
    <property type="protein sequence ID" value="MCY0146649.1"/>
    <property type="molecule type" value="Genomic_DNA"/>
</dbReference>
<sequence>MTAQSILDAGFANDLQRRLEATVGRATRDIGQPTRLDVSVLDRGSDASPLGLFGDSRRAATVNLLLSDADTGVVLSSRALRVSAAGYGPQRDSGLMARLVADIRAVLGLSGYAPHPVGGVKRPVVQPHYRADVMEDVPLTDMELLADPLLNGTVTPTSFVIDSGSEAAPVADLSRPLLSAEPTVAEPAIRGAGDDQPMVAKPIPSPAGIVVPQALELPASAPSTEPDKPVTSDDDDVPCIITVDNDCIDPDSR</sequence>
<reference evidence="2" key="1">
    <citation type="submission" date="2022-10" db="EMBL/GenBank/DDBJ databases">
        <title>Hoeflea sp. G2-23, isolated from marine algae.</title>
        <authorList>
            <person name="Kristyanto S."/>
            <person name="Kim J.M."/>
            <person name="Jeon C.O."/>
        </authorList>
    </citation>
    <scope>NUCLEOTIDE SEQUENCE</scope>
    <source>
        <strain evidence="2">G2-23</strain>
    </source>
</reference>
<name>A0ABT3Z4F5_9HYPH</name>
<evidence type="ECO:0000313" key="3">
    <source>
        <dbReference type="Proteomes" id="UP001073227"/>
    </source>
</evidence>
<evidence type="ECO:0008006" key="4">
    <source>
        <dbReference type="Google" id="ProtNLM"/>
    </source>
</evidence>
<dbReference type="Proteomes" id="UP001073227">
    <property type="component" value="Unassembled WGS sequence"/>
</dbReference>
<evidence type="ECO:0000256" key="1">
    <source>
        <dbReference type="SAM" id="MobiDB-lite"/>
    </source>
</evidence>
<dbReference type="RefSeq" id="WP_267652301.1">
    <property type="nucleotide sequence ID" value="NZ_JAOVZR010000001.1"/>
</dbReference>
<gene>
    <name evidence="2" type="ORF">OEG84_02680</name>
</gene>
<comment type="caution">
    <text evidence="2">The sequence shown here is derived from an EMBL/GenBank/DDBJ whole genome shotgun (WGS) entry which is preliminary data.</text>
</comment>
<feature type="region of interest" description="Disordered" evidence="1">
    <location>
        <begin position="214"/>
        <end position="238"/>
    </location>
</feature>
<proteinExistence type="predicted"/>
<protein>
    <recommendedName>
        <fullName evidence="4">Flagellar hook-length control protein-like C-terminal domain-containing protein</fullName>
    </recommendedName>
</protein>
<accession>A0ABT3Z4F5</accession>
<organism evidence="2 3">
    <name type="scientific">Hoeflea algicola</name>
    <dbReference type="NCBI Taxonomy" id="2983763"/>
    <lineage>
        <taxon>Bacteria</taxon>
        <taxon>Pseudomonadati</taxon>
        <taxon>Pseudomonadota</taxon>
        <taxon>Alphaproteobacteria</taxon>
        <taxon>Hyphomicrobiales</taxon>
        <taxon>Rhizobiaceae</taxon>
        <taxon>Hoeflea</taxon>
    </lineage>
</organism>
<keyword evidence="3" id="KW-1185">Reference proteome</keyword>